<dbReference type="Proteomes" id="UP001592530">
    <property type="component" value="Unassembled WGS sequence"/>
</dbReference>
<dbReference type="Gene3D" id="2.120.10.70">
    <property type="entry name" value="Fucose-specific lectin"/>
    <property type="match status" value="1"/>
</dbReference>
<dbReference type="RefSeq" id="WP_380551954.1">
    <property type="nucleotide sequence ID" value="NZ_JBHEZY010000004.1"/>
</dbReference>
<sequence length="382" mass="39474">MKQSRTHTRAHRIRPYLIAAATAALLGATGTTPADADTGTTADFHLSVNAQGLSVPFHTVRDSTGNWSPWDQPANNFTTATSVPTSATQAEGGGKMYYLAERPGNGAPGLDNQPADEYEFGIWDIATAHWTVPLSPTYWIARIDKDTGNLFTQKLVGSAVIGGQLRIFALDDFGNINMNTYVGNGQGVQGNDWLGWGVDAPVLMSGLRGITDAAVATTNGTDLQVAAIANGKVYHSLCAGLATGCTAVGDVYGATRSNPGVANHIAVAGVNGTLQVVVTTDNGASLYHAVRSANGSWTTFGNVEAATKSAPGTITSIAMAPSGGSSTSDVMELAALNSTGTIYHTIRSTSGSWTAMQSVQPNVPGSNPFAGHQPSFLVASGE</sequence>
<keyword evidence="1" id="KW-0732">Signal</keyword>
<protein>
    <submittedName>
        <fullName evidence="2">Uncharacterized protein</fullName>
    </submittedName>
</protein>
<accession>A0ABV6WZJ3</accession>
<proteinExistence type="predicted"/>
<comment type="caution">
    <text evidence="2">The sequence shown here is derived from an EMBL/GenBank/DDBJ whole genome shotgun (WGS) entry which is preliminary data.</text>
</comment>
<dbReference type="EMBL" id="JBHEZY010000004">
    <property type="protein sequence ID" value="MFC1431416.1"/>
    <property type="molecule type" value="Genomic_DNA"/>
</dbReference>
<reference evidence="2 3" key="1">
    <citation type="submission" date="2024-09" db="EMBL/GenBank/DDBJ databases">
        <authorList>
            <person name="Lee S.D."/>
        </authorList>
    </citation>
    <scope>NUCLEOTIDE SEQUENCE [LARGE SCALE GENOMIC DNA]</scope>
    <source>
        <strain evidence="2 3">N1-3</strain>
    </source>
</reference>
<feature type="chain" id="PRO_5046398148" evidence="1">
    <location>
        <begin position="37"/>
        <end position="382"/>
    </location>
</feature>
<dbReference type="SUPFAM" id="SSF89372">
    <property type="entry name" value="Fucose-specific lectin"/>
    <property type="match status" value="1"/>
</dbReference>
<organism evidence="2 3">
    <name type="scientific">Streptacidiphilus alkalitolerans</name>
    <dbReference type="NCBI Taxonomy" id="3342712"/>
    <lineage>
        <taxon>Bacteria</taxon>
        <taxon>Bacillati</taxon>
        <taxon>Actinomycetota</taxon>
        <taxon>Actinomycetes</taxon>
        <taxon>Kitasatosporales</taxon>
        <taxon>Streptomycetaceae</taxon>
        <taxon>Streptacidiphilus</taxon>
    </lineage>
</organism>
<evidence type="ECO:0000313" key="3">
    <source>
        <dbReference type="Proteomes" id="UP001592530"/>
    </source>
</evidence>
<name>A0ABV6WZJ3_9ACTN</name>
<evidence type="ECO:0000256" key="1">
    <source>
        <dbReference type="SAM" id="SignalP"/>
    </source>
</evidence>
<feature type="signal peptide" evidence="1">
    <location>
        <begin position="1"/>
        <end position="36"/>
    </location>
</feature>
<evidence type="ECO:0000313" key="2">
    <source>
        <dbReference type="EMBL" id="MFC1431416.1"/>
    </source>
</evidence>
<gene>
    <name evidence="2" type="ORF">ACEZDB_12260</name>
</gene>